<dbReference type="OrthoDB" id="591557at2759"/>
<protein>
    <submittedName>
        <fullName evidence="2">F-box protein CPR30-like</fullName>
    </submittedName>
</protein>
<dbReference type="PaxDb" id="4097-A0A1S3ZKE7"/>
<dbReference type="InterPro" id="IPR036047">
    <property type="entry name" value="F-box-like_dom_sf"/>
</dbReference>
<accession>A0A1S3ZKE7</accession>
<reference evidence="1" key="1">
    <citation type="journal article" date="2014" name="Nat. Commun.">
        <title>The tobacco genome sequence and its comparison with those of tomato and potato.</title>
        <authorList>
            <person name="Sierro N."/>
            <person name="Battey J.N."/>
            <person name="Ouadi S."/>
            <person name="Bakaher N."/>
            <person name="Bovet L."/>
            <person name="Willig A."/>
            <person name="Goepfert S."/>
            <person name="Peitsch M.C."/>
            <person name="Ivanov N.V."/>
        </authorList>
    </citation>
    <scope>NUCLEOTIDE SEQUENCE [LARGE SCALE GENOMIC DNA]</scope>
</reference>
<keyword evidence="1" id="KW-1185">Reference proteome</keyword>
<dbReference type="KEGG" id="nta:107787734"/>
<dbReference type="GeneID" id="107787734"/>
<dbReference type="SUPFAM" id="SSF81383">
    <property type="entry name" value="F-box domain"/>
    <property type="match status" value="1"/>
</dbReference>
<dbReference type="InterPro" id="IPR006527">
    <property type="entry name" value="F-box-assoc_dom_typ1"/>
</dbReference>
<organism evidence="1 2">
    <name type="scientific">Nicotiana tabacum</name>
    <name type="common">Common tobacco</name>
    <dbReference type="NCBI Taxonomy" id="4097"/>
    <lineage>
        <taxon>Eukaryota</taxon>
        <taxon>Viridiplantae</taxon>
        <taxon>Streptophyta</taxon>
        <taxon>Embryophyta</taxon>
        <taxon>Tracheophyta</taxon>
        <taxon>Spermatophyta</taxon>
        <taxon>Magnoliopsida</taxon>
        <taxon>eudicotyledons</taxon>
        <taxon>Gunneridae</taxon>
        <taxon>Pentapetalae</taxon>
        <taxon>asterids</taxon>
        <taxon>lamiids</taxon>
        <taxon>Solanales</taxon>
        <taxon>Solanaceae</taxon>
        <taxon>Nicotianoideae</taxon>
        <taxon>Nicotianeae</taxon>
        <taxon>Nicotiana</taxon>
    </lineage>
</organism>
<dbReference type="SMART" id="SM00256">
    <property type="entry name" value="FBOX"/>
    <property type="match status" value="1"/>
</dbReference>
<evidence type="ECO:0000313" key="1">
    <source>
        <dbReference type="Proteomes" id="UP000790787"/>
    </source>
</evidence>
<dbReference type="Pfam" id="PF07734">
    <property type="entry name" value="FBA_1"/>
    <property type="match status" value="1"/>
</dbReference>
<dbReference type="STRING" id="4097.A0A1S3ZKE7"/>
<name>A0A1S3ZKE7_TOBAC</name>
<dbReference type="PROSITE" id="PS50181">
    <property type="entry name" value="FBOX"/>
    <property type="match status" value="1"/>
</dbReference>
<proteinExistence type="predicted"/>
<dbReference type="OMA" id="WIHNDDE"/>
<dbReference type="NCBIfam" id="TIGR01640">
    <property type="entry name" value="F_box_assoc_1"/>
    <property type="match status" value="1"/>
</dbReference>
<dbReference type="Gene3D" id="1.20.1280.50">
    <property type="match status" value="1"/>
</dbReference>
<dbReference type="RefSeq" id="XP_016464832.1">
    <property type="nucleotide sequence ID" value="XM_016609346.1"/>
</dbReference>
<dbReference type="PANTHER" id="PTHR31672:SF13">
    <property type="entry name" value="F-BOX PROTEIN CPR30-LIKE"/>
    <property type="match status" value="1"/>
</dbReference>
<dbReference type="CDD" id="cd22157">
    <property type="entry name" value="F-box_AtFBW1-like"/>
    <property type="match status" value="1"/>
</dbReference>
<dbReference type="Pfam" id="PF00646">
    <property type="entry name" value="F-box"/>
    <property type="match status" value="1"/>
</dbReference>
<reference evidence="2" key="2">
    <citation type="submission" date="2025-08" db="UniProtKB">
        <authorList>
            <consortium name="RefSeq"/>
        </authorList>
    </citation>
    <scope>IDENTIFICATION</scope>
</reference>
<dbReference type="AlphaFoldDB" id="A0A1S3ZKE7"/>
<dbReference type="PANTHER" id="PTHR31672">
    <property type="entry name" value="BNACNNG10540D PROTEIN"/>
    <property type="match status" value="1"/>
</dbReference>
<dbReference type="Proteomes" id="UP000790787">
    <property type="component" value="Chromosome 9"/>
</dbReference>
<dbReference type="InterPro" id="IPR017451">
    <property type="entry name" value="F-box-assoc_interact_dom"/>
</dbReference>
<gene>
    <name evidence="2" type="primary">LOC107787734</name>
</gene>
<sequence>MSTFPLDVLTEILCRLPVDCVLRCRCISRTWWALIDSEEFAKLHVKYSVKTNSNLGVMLRKVDYFEYGKRCFYSLDFDSLNSRVVTPKELTNPLMSCEINTKILGSCNGLLLISNTVDEIALWNPSTRKYKKIPVVGITENHVHVHVNFGFGYDVTNDDYKVVRIVQFPGTEKDSFHSDVKVFSLRSSCWRQVEEEVSYYLRYEDQPGTYLNGSLHWIASAKMERPGNKLEPLIVAFDLGTEKWGLFPRPLILIRVSLQKMSKSQLVPLHIDNESGHQGENNNIVPGNVGPPAGPVGISITDPIDVNSHVAIDANLPTDPENSIRGGVRSAIRNTQNNEEDGINL</sequence>
<dbReference type="InterPro" id="IPR001810">
    <property type="entry name" value="F-box_dom"/>
</dbReference>
<dbReference type="InterPro" id="IPR050796">
    <property type="entry name" value="SCF_F-box_component"/>
</dbReference>
<evidence type="ECO:0000313" key="2">
    <source>
        <dbReference type="RefSeq" id="XP_016464832.1"/>
    </source>
</evidence>